<dbReference type="CDD" id="cd00170">
    <property type="entry name" value="SEC14"/>
    <property type="match status" value="1"/>
</dbReference>
<dbReference type="InterPro" id="IPR036865">
    <property type="entry name" value="CRAL-TRIO_dom_sf"/>
</dbReference>
<dbReference type="SUPFAM" id="SSF52087">
    <property type="entry name" value="CRAL/TRIO domain"/>
    <property type="match status" value="1"/>
</dbReference>
<name>A0AA38ICA6_9CUCU</name>
<evidence type="ECO:0000259" key="1">
    <source>
        <dbReference type="PROSITE" id="PS50191"/>
    </source>
</evidence>
<dbReference type="GO" id="GO:0016020">
    <property type="term" value="C:membrane"/>
    <property type="evidence" value="ECO:0007669"/>
    <property type="project" value="TreeGrafter"/>
</dbReference>
<proteinExistence type="predicted"/>
<sequence>MSPNYSFDASELIRDGKIQAETLNQLKDWCDSQKLPNLSEHQQILILSCANSLKDAQNIIGKYFKYKSEAPEIFSDLNLQAEDLQQAINIYDISVTPQRTADNVVIACGKLKDTSYSNFNLGPLFKLTLMASELYLYEGPVEGLVLIIDMEGFGFLHLTKIRLGILQKFFQFIQEAMLSKIKAVHVVNTESLIDKILLIVRPFIKREIFEVIHFYRRDEVHEIFKKVPRTYVPADYGGSLPAQNILAANTYRKMVQLQSFYAELEEQVKIYNKLKE</sequence>
<dbReference type="PANTHER" id="PTHR10174:SF213">
    <property type="entry name" value="CRAL-TRIO DOMAIN-CONTAINING PROTEIN"/>
    <property type="match status" value="1"/>
</dbReference>
<dbReference type="Gene3D" id="3.40.525.10">
    <property type="entry name" value="CRAL-TRIO lipid binding domain"/>
    <property type="match status" value="1"/>
</dbReference>
<accession>A0AA38ICA6</accession>
<dbReference type="GO" id="GO:1902936">
    <property type="term" value="F:phosphatidylinositol bisphosphate binding"/>
    <property type="evidence" value="ECO:0007669"/>
    <property type="project" value="TreeGrafter"/>
</dbReference>
<comment type="caution">
    <text evidence="2">The sequence shown here is derived from an EMBL/GenBank/DDBJ whole genome shotgun (WGS) entry which is preliminary data.</text>
</comment>
<dbReference type="PANTHER" id="PTHR10174">
    <property type="entry name" value="ALPHA-TOCOPHEROL TRANSFER PROTEIN-RELATED"/>
    <property type="match status" value="1"/>
</dbReference>
<evidence type="ECO:0000313" key="2">
    <source>
        <dbReference type="EMBL" id="KAJ3652504.1"/>
    </source>
</evidence>
<dbReference type="SMART" id="SM00516">
    <property type="entry name" value="SEC14"/>
    <property type="match status" value="1"/>
</dbReference>
<keyword evidence="3" id="KW-1185">Reference proteome</keyword>
<dbReference type="PRINTS" id="PR00180">
    <property type="entry name" value="CRETINALDHBP"/>
</dbReference>
<evidence type="ECO:0000313" key="3">
    <source>
        <dbReference type="Proteomes" id="UP001168821"/>
    </source>
</evidence>
<dbReference type="AlphaFoldDB" id="A0AA38ICA6"/>
<gene>
    <name evidence="2" type="ORF">Zmor_018461</name>
</gene>
<protein>
    <recommendedName>
        <fullName evidence="1">CRAL-TRIO domain-containing protein</fullName>
    </recommendedName>
</protein>
<dbReference type="PROSITE" id="PS50191">
    <property type="entry name" value="CRAL_TRIO"/>
    <property type="match status" value="1"/>
</dbReference>
<reference evidence="2" key="1">
    <citation type="journal article" date="2023" name="G3 (Bethesda)">
        <title>Whole genome assemblies of Zophobas morio and Tenebrio molitor.</title>
        <authorList>
            <person name="Kaur S."/>
            <person name="Stinson S.A."/>
            <person name="diCenzo G.C."/>
        </authorList>
    </citation>
    <scope>NUCLEOTIDE SEQUENCE</scope>
    <source>
        <strain evidence="2">QUZm001</strain>
    </source>
</reference>
<dbReference type="InterPro" id="IPR001251">
    <property type="entry name" value="CRAL-TRIO_dom"/>
</dbReference>
<dbReference type="EMBL" id="JALNTZ010000005">
    <property type="protein sequence ID" value="KAJ3652504.1"/>
    <property type="molecule type" value="Genomic_DNA"/>
</dbReference>
<dbReference type="Pfam" id="PF00650">
    <property type="entry name" value="CRAL_TRIO"/>
    <property type="match status" value="1"/>
</dbReference>
<organism evidence="2 3">
    <name type="scientific">Zophobas morio</name>
    <dbReference type="NCBI Taxonomy" id="2755281"/>
    <lineage>
        <taxon>Eukaryota</taxon>
        <taxon>Metazoa</taxon>
        <taxon>Ecdysozoa</taxon>
        <taxon>Arthropoda</taxon>
        <taxon>Hexapoda</taxon>
        <taxon>Insecta</taxon>
        <taxon>Pterygota</taxon>
        <taxon>Neoptera</taxon>
        <taxon>Endopterygota</taxon>
        <taxon>Coleoptera</taxon>
        <taxon>Polyphaga</taxon>
        <taxon>Cucujiformia</taxon>
        <taxon>Tenebrionidae</taxon>
        <taxon>Zophobas</taxon>
    </lineage>
</organism>
<dbReference type="Proteomes" id="UP001168821">
    <property type="component" value="Unassembled WGS sequence"/>
</dbReference>
<feature type="domain" description="CRAL-TRIO" evidence="1">
    <location>
        <begin position="140"/>
        <end position="244"/>
    </location>
</feature>